<reference evidence="1 2" key="1">
    <citation type="journal article" date="2012" name="J. Bacteriol.">
        <title>De Novo Genome Project of Cupriavidus basilensis OR16.</title>
        <authorList>
            <person name="Cserhati M."/>
            <person name="Kriszt B."/>
            <person name="Szoboszlay S."/>
            <person name="Toth A."/>
            <person name="Szabo I."/>
            <person name="Tancsics A."/>
            <person name="Nagy I."/>
            <person name="Horvath B."/>
            <person name="Nagy I."/>
            <person name="Kukolya J."/>
        </authorList>
    </citation>
    <scope>NUCLEOTIDE SEQUENCE [LARGE SCALE GENOMIC DNA]</scope>
    <source>
        <strain evidence="1 2">OR16</strain>
    </source>
</reference>
<dbReference type="PATRIC" id="fig|1127483.3.peg.4072"/>
<proteinExistence type="predicted"/>
<name>H1S7W8_9BURK</name>
<dbReference type="Proteomes" id="UP000005808">
    <property type="component" value="Unassembled WGS sequence"/>
</dbReference>
<dbReference type="RefSeq" id="WP_006159513.1">
    <property type="nucleotide sequence ID" value="NZ_AHJE01000049.1"/>
</dbReference>
<comment type="caution">
    <text evidence="1">The sequence shown here is derived from an EMBL/GenBank/DDBJ whole genome shotgun (WGS) entry which is preliminary data.</text>
</comment>
<evidence type="ECO:0000313" key="1">
    <source>
        <dbReference type="EMBL" id="EHP41367.1"/>
    </source>
</evidence>
<evidence type="ECO:0000313" key="2">
    <source>
        <dbReference type="Proteomes" id="UP000005808"/>
    </source>
</evidence>
<dbReference type="EMBL" id="AHJE01000049">
    <property type="protein sequence ID" value="EHP41367.1"/>
    <property type="molecule type" value="Genomic_DNA"/>
</dbReference>
<organism evidence="1 2">
    <name type="scientific">Cupriavidus basilensis OR16</name>
    <dbReference type="NCBI Taxonomy" id="1127483"/>
    <lineage>
        <taxon>Bacteria</taxon>
        <taxon>Pseudomonadati</taxon>
        <taxon>Pseudomonadota</taxon>
        <taxon>Betaproteobacteria</taxon>
        <taxon>Burkholderiales</taxon>
        <taxon>Burkholderiaceae</taxon>
        <taxon>Cupriavidus</taxon>
    </lineage>
</organism>
<sequence>MASVQAPVGIVARQGAAVPHRLSAELSELLREVRDVTAYARRAGLEAVQSGGASYEESLGLLFEDWMQSTSRRRQIVSFASAADLGVPLGRHRERCKAFVDEAGMLSWRALFLVASTRMCRAERRRHHGQLPSRRTWLGASVHFLRDVSVRPLRENLAQAQRWSAVFGLDADRRLRA</sequence>
<accession>H1S7W8</accession>
<gene>
    <name evidence="1" type="ORF">OR16_20312</name>
</gene>
<protein>
    <submittedName>
        <fullName evidence="1">Uncharacterized protein</fullName>
    </submittedName>
</protein>
<dbReference type="AlphaFoldDB" id="H1S7W8"/>